<gene>
    <name evidence="3" type="ORF">ACHAWO_009486</name>
</gene>
<accession>A0ABD3N0M7</accession>
<name>A0ABD3N0M7_9STRA</name>
<dbReference type="EMBL" id="JALLPJ020001328">
    <property type="protein sequence ID" value="KAL3769660.1"/>
    <property type="molecule type" value="Genomic_DNA"/>
</dbReference>
<organism evidence="3 4">
    <name type="scientific">Cyclotella atomus</name>
    <dbReference type="NCBI Taxonomy" id="382360"/>
    <lineage>
        <taxon>Eukaryota</taxon>
        <taxon>Sar</taxon>
        <taxon>Stramenopiles</taxon>
        <taxon>Ochrophyta</taxon>
        <taxon>Bacillariophyta</taxon>
        <taxon>Coscinodiscophyceae</taxon>
        <taxon>Thalassiosirophycidae</taxon>
        <taxon>Stephanodiscales</taxon>
        <taxon>Stephanodiscaceae</taxon>
        <taxon>Cyclotella</taxon>
    </lineage>
</organism>
<evidence type="ECO:0000313" key="3">
    <source>
        <dbReference type="EMBL" id="KAL3769660.1"/>
    </source>
</evidence>
<evidence type="ECO:0000256" key="1">
    <source>
        <dbReference type="ARBA" id="ARBA00022614"/>
    </source>
</evidence>
<reference evidence="3 4" key="1">
    <citation type="submission" date="2024-10" db="EMBL/GenBank/DDBJ databases">
        <title>Updated reference genomes for cyclostephanoid diatoms.</title>
        <authorList>
            <person name="Roberts W.R."/>
            <person name="Alverson A.J."/>
        </authorList>
    </citation>
    <scope>NUCLEOTIDE SEQUENCE [LARGE SCALE GENOMIC DNA]</scope>
    <source>
        <strain evidence="3 4">AJA010-31</strain>
    </source>
</reference>
<evidence type="ECO:0000313" key="4">
    <source>
        <dbReference type="Proteomes" id="UP001530400"/>
    </source>
</evidence>
<dbReference type="PANTHER" id="PTHR48064:SF8">
    <property type="entry name" value="RECEPTOR PROTEIN-TYROSINE KINASE CEPR2-LIKE"/>
    <property type="match status" value="1"/>
</dbReference>
<dbReference type="Proteomes" id="UP001530400">
    <property type="component" value="Unassembled WGS sequence"/>
</dbReference>
<keyword evidence="2" id="KW-0677">Repeat</keyword>
<dbReference type="InterPro" id="IPR003591">
    <property type="entry name" value="Leu-rich_rpt_typical-subtyp"/>
</dbReference>
<dbReference type="SMART" id="SM00369">
    <property type="entry name" value="LRR_TYP"/>
    <property type="match status" value="4"/>
</dbReference>
<dbReference type="InterPro" id="IPR053038">
    <property type="entry name" value="RLP_Defense"/>
</dbReference>
<dbReference type="Pfam" id="PF00560">
    <property type="entry name" value="LRR_1"/>
    <property type="match status" value="4"/>
</dbReference>
<proteinExistence type="predicted"/>
<keyword evidence="1" id="KW-0433">Leucine-rich repeat</keyword>
<protein>
    <submittedName>
        <fullName evidence="3">Uncharacterized protein</fullName>
    </submittedName>
</protein>
<dbReference type="PANTHER" id="PTHR48064">
    <property type="entry name" value="OS01G0750400 PROTEIN"/>
    <property type="match status" value="1"/>
</dbReference>
<dbReference type="SUPFAM" id="SSF52058">
    <property type="entry name" value="L domain-like"/>
    <property type="match status" value="1"/>
</dbReference>
<sequence>MKRDYLYKERFSQHQQHQEEAERKLSPLAAAPFLPSALGKLSSLRAIKLSSNQIRGPIPPSITKLPNLELLEIRSNNMTETFPHFYSEKLKVFDISKNRFHVTLPDDFLFATPLELTIGLINGTIPLNGRSATYDAEKKTETSLQKLKFFDVGFNLFSGTICNNFGTMESLQALFLEHNRLIGTIPKSLYRGSGIGSNPLPLVQLYLQQNDLSGTLPSGLAQLPSLKELYVDGNKLTGSVPEVLCTEELNNAFLSSDEAARGCDGVSCPVNSRSVEGVAPCAACPDDGGYNRYMGRHETDCISPLSEVEVLDLFFERLHGEEWLDPSYYWEKGSEVCQRQGIGCNQDGDVVNITLPSLGLRGSLPTELGALNSLQVFNVSHNGLTGFLPSDFRFAPITTFDISGNSISGHVPILMCIKEGINNNGIGPPDIDFDLLYSCDNIVCSRGLYSSILDEQV</sequence>
<dbReference type="InterPro" id="IPR032675">
    <property type="entry name" value="LRR_dom_sf"/>
</dbReference>
<comment type="caution">
    <text evidence="3">The sequence shown here is derived from an EMBL/GenBank/DDBJ whole genome shotgun (WGS) entry which is preliminary data.</text>
</comment>
<dbReference type="Gene3D" id="3.80.10.10">
    <property type="entry name" value="Ribonuclease Inhibitor"/>
    <property type="match status" value="3"/>
</dbReference>
<dbReference type="AlphaFoldDB" id="A0ABD3N0M7"/>
<evidence type="ECO:0000256" key="2">
    <source>
        <dbReference type="ARBA" id="ARBA00022737"/>
    </source>
</evidence>
<keyword evidence="4" id="KW-1185">Reference proteome</keyword>
<dbReference type="InterPro" id="IPR001611">
    <property type="entry name" value="Leu-rich_rpt"/>
</dbReference>